<evidence type="ECO:0000256" key="15">
    <source>
        <dbReference type="SAM" id="Coils"/>
    </source>
</evidence>
<comment type="subcellular location">
    <subcellularLocation>
        <location evidence="2 14">Nucleus</location>
    </subcellularLocation>
</comment>
<gene>
    <name evidence="18" type="ORF">F8M41_025087</name>
</gene>
<keyword evidence="6 14" id="KW-0479">Metal-binding</keyword>
<feature type="region of interest" description="Disordered" evidence="16">
    <location>
        <begin position="713"/>
        <end position="733"/>
    </location>
</feature>
<feature type="compositionally biased region" description="Basic and acidic residues" evidence="16">
    <location>
        <begin position="1"/>
        <end position="11"/>
    </location>
</feature>
<evidence type="ECO:0000256" key="4">
    <source>
        <dbReference type="ARBA" id="ARBA00005555"/>
    </source>
</evidence>
<evidence type="ECO:0000256" key="2">
    <source>
        <dbReference type="ARBA" id="ARBA00004123"/>
    </source>
</evidence>
<dbReference type="GO" id="GO:0008270">
    <property type="term" value="F:zinc ion binding"/>
    <property type="evidence" value="ECO:0007669"/>
    <property type="project" value="UniProtKB-KW"/>
</dbReference>
<feature type="domain" description="RING-type" evidence="17">
    <location>
        <begin position="782"/>
        <end position="820"/>
    </location>
</feature>
<evidence type="ECO:0000256" key="3">
    <source>
        <dbReference type="ARBA" id="ARBA00004906"/>
    </source>
</evidence>
<feature type="compositionally biased region" description="Polar residues" evidence="16">
    <location>
        <begin position="24"/>
        <end position="46"/>
    </location>
</feature>
<evidence type="ECO:0000256" key="13">
    <source>
        <dbReference type="PROSITE-ProRule" id="PRU00175"/>
    </source>
</evidence>
<dbReference type="Pfam" id="PF00097">
    <property type="entry name" value="zf-C3HC4"/>
    <property type="match status" value="1"/>
</dbReference>
<dbReference type="PANTHER" id="PTHR23163:SF0">
    <property type="entry name" value="E3 UBIQUITIN-PROTEIN LIGASE BRE1"/>
    <property type="match status" value="1"/>
</dbReference>
<dbReference type="CDD" id="cd16499">
    <property type="entry name" value="RING-HC_Bre1-like"/>
    <property type="match status" value="1"/>
</dbReference>
<evidence type="ECO:0000256" key="10">
    <source>
        <dbReference type="ARBA" id="ARBA00022853"/>
    </source>
</evidence>
<comment type="catalytic activity">
    <reaction evidence="1 14">
        <text>S-ubiquitinyl-[E2 ubiquitin-conjugating enzyme]-L-cysteine + [acceptor protein]-L-lysine = [E2 ubiquitin-conjugating enzyme]-L-cysteine + N(6)-ubiquitinyl-[acceptor protein]-L-lysine.</text>
        <dbReference type="EC" id="2.3.2.27"/>
    </reaction>
</comment>
<feature type="compositionally biased region" description="Basic and acidic residues" evidence="16">
    <location>
        <begin position="716"/>
        <end position="733"/>
    </location>
</feature>
<dbReference type="PROSITE" id="PS00518">
    <property type="entry name" value="ZF_RING_1"/>
    <property type="match status" value="1"/>
</dbReference>
<reference evidence="18 19" key="1">
    <citation type="journal article" date="2019" name="Environ. Microbiol.">
        <title>At the nexus of three kingdoms: the genome of the mycorrhizal fungus Gigaspora margarita provides insights into plant, endobacterial and fungal interactions.</title>
        <authorList>
            <person name="Venice F."/>
            <person name="Ghignone S."/>
            <person name="Salvioli di Fossalunga A."/>
            <person name="Amselem J."/>
            <person name="Novero M."/>
            <person name="Xianan X."/>
            <person name="Sedzielewska Toro K."/>
            <person name="Morin E."/>
            <person name="Lipzen A."/>
            <person name="Grigoriev I.V."/>
            <person name="Henrissat B."/>
            <person name="Martin F.M."/>
            <person name="Bonfante P."/>
        </authorList>
    </citation>
    <scope>NUCLEOTIDE SEQUENCE [LARGE SCALE GENOMIC DNA]</scope>
    <source>
        <strain evidence="18 19">BEG34</strain>
    </source>
</reference>
<dbReference type="EMBL" id="WTPW01000881">
    <property type="protein sequence ID" value="KAF0472056.1"/>
    <property type="molecule type" value="Genomic_DNA"/>
</dbReference>
<comment type="caution">
    <text evidence="18">The sequence shown here is derived from an EMBL/GenBank/DDBJ whole genome shotgun (WGS) entry which is preliminary data.</text>
</comment>
<keyword evidence="5 14" id="KW-0808">Transferase</keyword>
<keyword evidence="8 14" id="KW-0833">Ubl conjugation pathway</keyword>
<keyword evidence="11 14" id="KW-0175">Coiled coil</keyword>
<evidence type="ECO:0000256" key="12">
    <source>
        <dbReference type="ARBA" id="ARBA00023242"/>
    </source>
</evidence>
<dbReference type="InterPro" id="IPR018957">
    <property type="entry name" value="Znf_C3HC4_RING-type"/>
</dbReference>
<evidence type="ECO:0000256" key="8">
    <source>
        <dbReference type="ARBA" id="ARBA00022786"/>
    </source>
</evidence>
<dbReference type="GO" id="GO:0016567">
    <property type="term" value="P:protein ubiquitination"/>
    <property type="evidence" value="ECO:0007669"/>
    <property type="project" value="UniProtKB-UniRule"/>
</dbReference>
<keyword evidence="7 13" id="KW-0863">Zinc-finger</keyword>
<keyword evidence="10 14" id="KW-0156">Chromatin regulator</keyword>
<evidence type="ECO:0000256" key="5">
    <source>
        <dbReference type="ARBA" id="ARBA00022679"/>
    </source>
</evidence>
<evidence type="ECO:0000256" key="11">
    <source>
        <dbReference type="ARBA" id="ARBA00023054"/>
    </source>
</evidence>
<evidence type="ECO:0000313" key="19">
    <source>
        <dbReference type="Proteomes" id="UP000439903"/>
    </source>
</evidence>
<evidence type="ECO:0000256" key="1">
    <source>
        <dbReference type="ARBA" id="ARBA00000900"/>
    </source>
</evidence>
<keyword evidence="9 14" id="KW-0862">Zinc</keyword>
<evidence type="ECO:0000256" key="16">
    <source>
        <dbReference type="SAM" id="MobiDB-lite"/>
    </source>
</evidence>
<dbReference type="SUPFAM" id="SSF57850">
    <property type="entry name" value="RING/U-box"/>
    <property type="match status" value="1"/>
</dbReference>
<comment type="similarity">
    <text evidence="4 14">Belongs to the BRE1 family.</text>
</comment>
<sequence>MAEKKRNHFDSHINYGPPSKKPYNPQNPQGSDSGTNDEMTSSSLNAPQAIANIDISDPEWLERYQKEALIRALREYKRQAERALEMNEKLQSKEIEYQNRLIIIDQFLEYLRMFLCRFDEEDAMMDIGSDANFKGSYLQHMSNIINMEDKTLENTKEVISKIVDKIITWLNERNLLIKTLQPEHSKESKCTDLLTSEVQKLSRLYINVLEKINEQDNRLSSLHDLTRELEVTKASLDSTTQQLEATQDKLSQLEKNVDRSNSFTLNPFLHTGKKVDTSAQSSNSANRAMDDRMELVEQRTLAESRLKECNESQYEKAEFKKKIYDLQEKLKYVPEERIKESEAYKALQVELEHLQQSYSHLYSLFEEKTREVQMLTASRDKADDLLKAEMKRMDQEFQDVKQEYLNDLDRIRAKRNELVKDVETLRSMIPQEFRQISAIRMLANDRMEFIHILKEEIRKLNIKIAAFEGNKNSIEHIRNVQLTPNELSFRESQGTDIAKYITESLSYEKVDRKYISEFCHFHESRILENLTNWIYYTLSRDDKLSRSAQNSPTMDSQQSLDIKELISRIKDLELMNDILKKNEQAQSREIELLFNQLEQRDDANHKKAFEICTQDQRVYTLKQSLTKFQQRLNAVTMENVSLQKERSSMAVVIQNQIDVIRQHKYLLTNLKSQLENHSNEASTTAQTLAIYKQKLQEFELEIKRYKTSTENLNNEVQKKSKEHTRELRRRDEEQRAMEKELRHVKEQLEVKKEQMEELRRNTASVPSETQRLLEAYETKWKCSSCNIRFKEHCLSSCMHAFCKVCLDKQVDGRNRKCAKCGQKFDKSDIKQIFF</sequence>
<keyword evidence="12 14" id="KW-0539">Nucleus</keyword>
<keyword evidence="19" id="KW-1185">Reference proteome</keyword>
<organism evidence="18 19">
    <name type="scientific">Gigaspora margarita</name>
    <dbReference type="NCBI Taxonomy" id="4874"/>
    <lineage>
        <taxon>Eukaryota</taxon>
        <taxon>Fungi</taxon>
        <taxon>Fungi incertae sedis</taxon>
        <taxon>Mucoromycota</taxon>
        <taxon>Glomeromycotina</taxon>
        <taxon>Glomeromycetes</taxon>
        <taxon>Diversisporales</taxon>
        <taxon>Gigasporaceae</taxon>
        <taxon>Gigaspora</taxon>
    </lineage>
</organism>
<dbReference type="OrthoDB" id="10266039at2759"/>
<feature type="coiled-coil region" evidence="15">
    <location>
        <begin position="562"/>
        <end position="600"/>
    </location>
</feature>
<dbReference type="GO" id="GO:0006325">
    <property type="term" value="P:chromatin organization"/>
    <property type="evidence" value="ECO:0007669"/>
    <property type="project" value="UniProtKB-KW"/>
</dbReference>
<comment type="pathway">
    <text evidence="3 14">Protein modification; protein ubiquitination.</text>
</comment>
<evidence type="ECO:0000256" key="7">
    <source>
        <dbReference type="ARBA" id="ARBA00022771"/>
    </source>
</evidence>
<evidence type="ECO:0000313" key="18">
    <source>
        <dbReference type="EMBL" id="KAF0472056.1"/>
    </source>
</evidence>
<dbReference type="UniPathway" id="UPA00143"/>
<dbReference type="GO" id="GO:0061630">
    <property type="term" value="F:ubiquitin protein ligase activity"/>
    <property type="evidence" value="ECO:0007669"/>
    <property type="project" value="UniProtKB-EC"/>
</dbReference>
<evidence type="ECO:0000256" key="14">
    <source>
        <dbReference type="RuleBase" id="RU365038"/>
    </source>
</evidence>
<proteinExistence type="inferred from homology"/>
<dbReference type="GO" id="GO:0005634">
    <property type="term" value="C:nucleus"/>
    <property type="evidence" value="ECO:0007669"/>
    <property type="project" value="UniProtKB-SubCell"/>
</dbReference>
<dbReference type="Proteomes" id="UP000439903">
    <property type="component" value="Unassembled WGS sequence"/>
</dbReference>
<feature type="coiled-coil region" evidence="15">
    <location>
        <begin position="222"/>
        <end position="256"/>
    </location>
</feature>
<feature type="coiled-coil region" evidence="15">
    <location>
        <begin position="383"/>
        <end position="470"/>
    </location>
</feature>
<evidence type="ECO:0000259" key="17">
    <source>
        <dbReference type="PROSITE" id="PS50089"/>
    </source>
</evidence>
<dbReference type="PROSITE" id="PS50089">
    <property type="entry name" value="ZF_RING_2"/>
    <property type="match status" value="1"/>
</dbReference>
<dbReference type="InterPro" id="IPR001841">
    <property type="entry name" value="Znf_RING"/>
</dbReference>
<dbReference type="AlphaFoldDB" id="A0A8H4AAE9"/>
<accession>A0A8H4AAE9</accession>
<dbReference type="InterPro" id="IPR013083">
    <property type="entry name" value="Znf_RING/FYVE/PHD"/>
</dbReference>
<protein>
    <recommendedName>
        <fullName evidence="14">E3 ubiquitin protein ligase</fullName>
        <ecNumber evidence="14">2.3.2.27</ecNumber>
    </recommendedName>
</protein>
<dbReference type="Gene3D" id="3.30.40.10">
    <property type="entry name" value="Zinc/RING finger domain, C3HC4 (zinc finger)"/>
    <property type="match status" value="1"/>
</dbReference>
<dbReference type="PANTHER" id="PTHR23163">
    <property type="entry name" value="RING FINGER PROTEIN-RELATED"/>
    <property type="match status" value="1"/>
</dbReference>
<evidence type="ECO:0000256" key="9">
    <source>
        <dbReference type="ARBA" id="ARBA00022833"/>
    </source>
</evidence>
<dbReference type="InterPro" id="IPR013956">
    <property type="entry name" value="E3_ubiquit_lig_Bre1"/>
</dbReference>
<dbReference type="InterPro" id="IPR017907">
    <property type="entry name" value="Znf_RING_CS"/>
</dbReference>
<feature type="region of interest" description="Disordered" evidence="16">
    <location>
        <begin position="1"/>
        <end position="47"/>
    </location>
</feature>
<evidence type="ECO:0000256" key="6">
    <source>
        <dbReference type="ARBA" id="ARBA00022723"/>
    </source>
</evidence>
<dbReference type="GO" id="GO:0033503">
    <property type="term" value="C:HULC complex"/>
    <property type="evidence" value="ECO:0007669"/>
    <property type="project" value="TreeGrafter"/>
</dbReference>
<name>A0A8H4AAE9_GIGMA</name>
<feature type="coiled-coil region" evidence="15">
    <location>
        <begin position="66"/>
        <end position="100"/>
    </location>
</feature>
<dbReference type="EC" id="2.3.2.27" evidence="14"/>